<evidence type="ECO:0000256" key="1">
    <source>
        <dbReference type="ARBA" id="ARBA00024347"/>
    </source>
</evidence>
<protein>
    <recommendedName>
        <fullName evidence="2">PARP catalytic domain-containing protein</fullName>
    </recommendedName>
</protein>
<dbReference type="AlphaFoldDB" id="A0AA88MGN9"/>
<dbReference type="SUPFAM" id="SSF56399">
    <property type="entry name" value="ADP-ribosylation"/>
    <property type="match status" value="2"/>
</dbReference>
<dbReference type="Pfam" id="PF00644">
    <property type="entry name" value="PARP"/>
    <property type="match status" value="2"/>
</dbReference>
<comment type="similarity">
    <text evidence="1">Belongs to the ARTD/PARP family.</text>
</comment>
<gene>
    <name evidence="3" type="ORF">Q5P01_014631</name>
</gene>
<dbReference type="GO" id="GO:0005737">
    <property type="term" value="C:cytoplasm"/>
    <property type="evidence" value="ECO:0007669"/>
    <property type="project" value="TreeGrafter"/>
</dbReference>
<dbReference type="InterPro" id="IPR012317">
    <property type="entry name" value="Poly(ADP-ribose)pol_cat_dom"/>
</dbReference>
<reference evidence="3" key="1">
    <citation type="submission" date="2023-07" db="EMBL/GenBank/DDBJ databases">
        <title>Chromosome-level Genome Assembly of Striped Snakehead (Channa striata).</title>
        <authorList>
            <person name="Liu H."/>
        </authorList>
    </citation>
    <scope>NUCLEOTIDE SEQUENCE</scope>
    <source>
        <strain evidence="3">Gz</strain>
        <tissue evidence="3">Muscle</tissue>
    </source>
</reference>
<sequence length="363" mass="40083">MYHGTSVANARLIIANGFKQSSGGTLGQGVYVSRDSKKAANYPPFSNPSDRVILKLLVRVGRVKRIDKNNHPLQLTWHTKGYDTAWIPPRCGMMFVPSGLEEDCVFDPKRVKVVGIANAPNTTIERELQQLIAKNSGRGDDGGGAAVNQFFGWEVTYDDNSPYIELGASQEPKDRGVYTMYHGTSVANAKLIISDGFKQSSGGMLGRGVYVSRDQTKAERYPLNSYASDRVVLKLRVHVGKVKCIDKDNHPMQYTWSTQGYDTAWVPPNCGMKAVPSGLQEDCVFDPKRIQVVGIGRAPANLLTELQQLVAESLRKSDSERVDVCSLCKRKTTQGETHLTQPCWGCGQNICTLMIKHACIVRQ</sequence>
<feature type="domain" description="PARP catalytic" evidence="2">
    <location>
        <begin position="1"/>
        <end position="70"/>
    </location>
</feature>
<dbReference type="Proteomes" id="UP001187415">
    <property type="component" value="Unassembled WGS sequence"/>
</dbReference>
<proteinExistence type="inferred from homology"/>
<accession>A0AA88MGN9</accession>
<dbReference type="PANTHER" id="PTHR36542">
    <property type="entry name" value="GIG2-LIKE PROTEIN DRED-RELATED"/>
    <property type="match status" value="1"/>
</dbReference>
<name>A0AA88MGN9_CHASR</name>
<feature type="domain" description="PARP catalytic" evidence="2">
    <location>
        <begin position="178"/>
        <end position="253"/>
    </location>
</feature>
<dbReference type="Gene3D" id="3.90.175.10">
    <property type="entry name" value="Diphtheria Toxin, domain 1"/>
    <property type="match status" value="2"/>
</dbReference>
<dbReference type="GO" id="GO:0003950">
    <property type="term" value="F:NAD+ poly-ADP-ribosyltransferase activity"/>
    <property type="evidence" value="ECO:0007669"/>
    <property type="project" value="InterPro"/>
</dbReference>
<evidence type="ECO:0000259" key="2">
    <source>
        <dbReference type="Pfam" id="PF00644"/>
    </source>
</evidence>
<evidence type="ECO:0000313" key="4">
    <source>
        <dbReference type="Proteomes" id="UP001187415"/>
    </source>
</evidence>
<evidence type="ECO:0000313" key="3">
    <source>
        <dbReference type="EMBL" id="KAK2837419.1"/>
    </source>
</evidence>
<dbReference type="EMBL" id="JAUPFM010000011">
    <property type="protein sequence ID" value="KAK2837419.1"/>
    <property type="molecule type" value="Genomic_DNA"/>
</dbReference>
<organism evidence="3 4">
    <name type="scientific">Channa striata</name>
    <name type="common">Snakehead murrel</name>
    <name type="synonym">Ophicephalus striatus</name>
    <dbReference type="NCBI Taxonomy" id="64152"/>
    <lineage>
        <taxon>Eukaryota</taxon>
        <taxon>Metazoa</taxon>
        <taxon>Chordata</taxon>
        <taxon>Craniata</taxon>
        <taxon>Vertebrata</taxon>
        <taxon>Euteleostomi</taxon>
        <taxon>Actinopterygii</taxon>
        <taxon>Neopterygii</taxon>
        <taxon>Teleostei</taxon>
        <taxon>Neoteleostei</taxon>
        <taxon>Acanthomorphata</taxon>
        <taxon>Anabantaria</taxon>
        <taxon>Anabantiformes</taxon>
        <taxon>Channoidei</taxon>
        <taxon>Channidae</taxon>
        <taxon>Channa</taxon>
    </lineage>
</organism>
<dbReference type="PANTHER" id="PTHR36542:SF6">
    <property type="entry name" value="GIG2-LIKE PROTEIN DREP"/>
    <property type="match status" value="1"/>
</dbReference>
<comment type="caution">
    <text evidence="3">The sequence shown here is derived from an EMBL/GenBank/DDBJ whole genome shotgun (WGS) entry which is preliminary data.</text>
</comment>
<keyword evidence="4" id="KW-1185">Reference proteome</keyword>